<dbReference type="EMBL" id="BART01029964">
    <property type="protein sequence ID" value="GAH12687.1"/>
    <property type="molecule type" value="Genomic_DNA"/>
</dbReference>
<keyword evidence="1" id="KW-0812">Transmembrane</keyword>
<feature type="non-terminal residue" evidence="2">
    <location>
        <position position="1"/>
    </location>
</feature>
<feature type="transmembrane region" description="Helical" evidence="1">
    <location>
        <begin position="21"/>
        <end position="39"/>
    </location>
</feature>
<reference evidence="2" key="1">
    <citation type="journal article" date="2014" name="Front. Microbiol.">
        <title>High frequency of phylogenetically diverse reductive dehalogenase-homologous genes in deep subseafloor sedimentary metagenomes.</title>
        <authorList>
            <person name="Kawai M."/>
            <person name="Futagami T."/>
            <person name="Toyoda A."/>
            <person name="Takaki Y."/>
            <person name="Nishi S."/>
            <person name="Hori S."/>
            <person name="Arai W."/>
            <person name="Tsubouchi T."/>
            <person name="Morono Y."/>
            <person name="Uchiyama I."/>
            <person name="Ito T."/>
            <person name="Fujiyama A."/>
            <person name="Inagaki F."/>
            <person name="Takami H."/>
        </authorList>
    </citation>
    <scope>NUCLEOTIDE SEQUENCE</scope>
    <source>
        <strain evidence="2">Expedition CK06-06</strain>
    </source>
</reference>
<comment type="caution">
    <text evidence="2">The sequence shown here is derived from an EMBL/GenBank/DDBJ whole genome shotgun (WGS) entry which is preliminary data.</text>
</comment>
<keyword evidence="1" id="KW-1133">Transmembrane helix</keyword>
<protein>
    <submittedName>
        <fullName evidence="2">Uncharacterized protein</fullName>
    </submittedName>
</protein>
<keyword evidence="1" id="KW-0472">Membrane</keyword>
<evidence type="ECO:0000313" key="2">
    <source>
        <dbReference type="EMBL" id="GAH12687.1"/>
    </source>
</evidence>
<organism evidence="2">
    <name type="scientific">marine sediment metagenome</name>
    <dbReference type="NCBI Taxonomy" id="412755"/>
    <lineage>
        <taxon>unclassified sequences</taxon>
        <taxon>metagenomes</taxon>
        <taxon>ecological metagenomes</taxon>
    </lineage>
</organism>
<gene>
    <name evidence="2" type="ORF">S01H4_52443</name>
</gene>
<feature type="transmembrane region" description="Helical" evidence="1">
    <location>
        <begin position="45"/>
        <end position="68"/>
    </location>
</feature>
<evidence type="ECO:0000256" key="1">
    <source>
        <dbReference type="SAM" id="Phobius"/>
    </source>
</evidence>
<accession>X1CXW4</accession>
<name>X1CXW4_9ZZZZ</name>
<proteinExistence type="predicted"/>
<dbReference type="AlphaFoldDB" id="X1CXW4"/>
<sequence>VKVRIKMSDTEKTPTYKEINWVIMGIWIVALIIIWPIFWINAPNLALFIIAIVITIAGPALNYGLLWYKINKTKNN</sequence>